<sequence>MDGETKAKMERLLAEKVGINKKLQGILSLLTLANYAYGIKLRPSSLMVHDKNRGGAMLNAWDVHRKGAAILDAGLQPKLLIPSSICIEMASDGESRKRQLNANQNLAATSNAMLPAPIGHERYLTLGNSHWVMFCKALQAGCVNPKGQQLHTPAELEKLMAEGWEWQAISEKVEQSFPSFPSLCQSALNSVNSNATSTGELEAMLQLSSYLKSGATLSDAVEAVHAAQPVCGQYLRDIATFVKLYTGGEDFPLLDQLKGFCKRFGPSLLIGEEMMGLLANFDFKQDGSQLVMRRIALLHAILTSKRCTDGYSKLIFKSDLDKMKGSLKDSTKQIEDLLLGAWKQTLAVMKTGEGEKASFAFGKLSVRLILVLLAKQKHSRDTVEFDSFEEVVQRFTDELTGRTVSSSSHAGGEKKVVCGKVQDLLEASASDMALLQNPHLTLGSKYCHPDHPDQIFTFTKVDADSMVFEHQPLFDSSIVIHADFHSLKQWKVTKQQPPLLCPVELMNSRSGTSSDSSIYMDMCRGEVQSIVNEAYLQHLPGDQLLFSLHPSNVFCSTKVKKNEINLYPAGVVHMVKPADLPKIKGVVLKYKGFHWTLTPYRSLPAFDDSKAGYLVAYNWVQTTEEAEEANMTVKWLTIRGLSLPVLQNCVPLSKHDALVRTAITPSEKVEGDPPSKKRKTK</sequence>
<accession>A0ABP0NS32</accession>
<evidence type="ECO:0000313" key="1">
    <source>
        <dbReference type="EMBL" id="CAK9066598.1"/>
    </source>
</evidence>
<protein>
    <submittedName>
        <fullName evidence="1">Uncharacterized protein</fullName>
    </submittedName>
</protein>
<evidence type="ECO:0000313" key="2">
    <source>
        <dbReference type="Proteomes" id="UP001642484"/>
    </source>
</evidence>
<keyword evidence="2" id="KW-1185">Reference proteome</keyword>
<dbReference type="EMBL" id="CAXAMN010022128">
    <property type="protein sequence ID" value="CAK9066598.1"/>
    <property type="molecule type" value="Genomic_DNA"/>
</dbReference>
<name>A0ABP0NS32_9DINO</name>
<proteinExistence type="predicted"/>
<reference evidence="1 2" key="1">
    <citation type="submission" date="2024-02" db="EMBL/GenBank/DDBJ databases">
        <authorList>
            <person name="Chen Y."/>
            <person name="Shah S."/>
            <person name="Dougan E. K."/>
            <person name="Thang M."/>
            <person name="Chan C."/>
        </authorList>
    </citation>
    <scope>NUCLEOTIDE SEQUENCE [LARGE SCALE GENOMIC DNA]</scope>
</reference>
<comment type="caution">
    <text evidence="1">The sequence shown here is derived from an EMBL/GenBank/DDBJ whole genome shotgun (WGS) entry which is preliminary data.</text>
</comment>
<organism evidence="1 2">
    <name type="scientific">Durusdinium trenchii</name>
    <dbReference type="NCBI Taxonomy" id="1381693"/>
    <lineage>
        <taxon>Eukaryota</taxon>
        <taxon>Sar</taxon>
        <taxon>Alveolata</taxon>
        <taxon>Dinophyceae</taxon>
        <taxon>Suessiales</taxon>
        <taxon>Symbiodiniaceae</taxon>
        <taxon>Durusdinium</taxon>
    </lineage>
</organism>
<dbReference type="Proteomes" id="UP001642484">
    <property type="component" value="Unassembled WGS sequence"/>
</dbReference>
<gene>
    <name evidence="1" type="ORF">CCMP2556_LOCUS32722</name>
</gene>